<sequence>MQRSWYAWAWHAMAAPADDLRDTPPAPLPSALVAEIAAGAVPSPNIWNSPQVYEVENRAVDPDGVLEAAMRRIRPWDGATVLDLGCGTGFHLPFFAREAARVIGVEPHAALAAAAGRRVRDLPNVTVRVGTAQRIPLPDASVDVVHARWAYFFGPGCEPGLAELRRVLRRGGAAMIIDNDATRSTFGGWFRRWLTSYDAESVERFWAAQGFSREPLLTRWSFQNRDDLAAVLRIEFPADLADAFLAEHPGCEVDYAINLWWRVYGLAPLGGSRA</sequence>
<evidence type="ECO:0000259" key="1">
    <source>
        <dbReference type="Pfam" id="PF08241"/>
    </source>
</evidence>
<dbReference type="Proteomes" id="UP000256661">
    <property type="component" value="Unassembled WGS sequence"/>
</dbReference>
<dbReference type="GO" id="GO:0008757">
    <property type="term" value="F:S-adenosylmethionine-dependent methyltransferase activity"/>
    <property type="evidence" value="ECO:0007669"/>
    <property type="project" value="InterPro"/>
</dbReference>
<dbReference type="PANTHER" id="PTHR42912">
    <property type="entry name" value="METHYLTRANSFERASE"/>
    <property type="match status" value="1"/>
</dbReference>
<dbReference type="EMBL" id="QTTT01000001">
    <property type="protein sequence ID" value="REE97979.1"/>
    <property type="molecule type" value="Genomic_DNA"/>
</dbReference>
<proteinExistence type="predicted"/>
<reference evidence="2 3" key="1">
    <citation type="submission" date="2018-08" db="EMBL/GenBank/DDBJ databases">
        <title>Sequencing the genomes of 1000 actinobacteria strains.</title>
        <authorList>
            <person name="Klenk H.-P."/>
        </authorList>
    </citation>
    <scope>NUCLEOTIDE SEQUENCE [LARGE SCALE GENOMIC DNA]</scope>
    <source>
        <strain evidence="2 3">DSM 43927</strain>
    </source>
</reference>
<organism evidence="2 3">
    <name type="scientific">Thermomonospora umbrina</name>
    <dbReference type="NCBI Taxonomy" id="111806"/>
    <lineage>
        <taxon>Bacteria</taxon>
        <taxon>Bacillati</taxon>
        <taxon>Actinomycetota</taxon>
        <taxon>Actinomycetes</taxon>
        <taxon>Streptosporangiales</taxon>
        <taxon>Thermomonosporaceae</taxon>
        <taxon>Thermomonospora</taxon>
    </lineage>
</organism>
<dbReference type="InterPro" id="IPR013216">
    <property type="entry name" value="Methyltransf_11"/>
</dbReference>
<dbReference type="InterPro" id="IPR050508">
    <property type="entry name" value="Methyltransf_Superfamily"/>
</dbReference>
<dbReference type="Gene3D" id="3.40.50.150">
    <property type="entry name" value="Vaccinia Virus protein VP39"/>
    <property type="match status" value="1"/>
</dbReference>
<comment type="caution">
    <text evidence="2">The sequence shown here is derived from an EMBL/GenBank/DDBJ whole genome shotgun (WGS) entry which is preliminary data.</text>
</comment>
<dbReference type="SUPFAM" id="SSF53335">
    <property type="entry name" value="S-adenosyl-L-methionine-dependent methyltransferases"/>
    <property type="match status" value="1"/>
</dbReference>
<gene>
    <name evidence="2" type="ORF">DFJ69_3459</name>
</gene>
<dbReference type="CDD" id="cd02440">
    <property type="entry name" value="AdoMet_MTases"/>
    <property type="match status" value="1"/>
</dbReference>
<name>A0A3D9SPW9_9ACTN</name>
<dbReference type="GO" id="GO:0032259">
    <property type="term" value="P:methylation"/>
    <property type="evidence" value="ECO:0007669"/>
    <property type="project" value="UniProtKB-KW"/>
</dbReference>
<dbReference type="AlphaFoldDB" id="A0A3D9SPW9"/>
<keyword evidence="2" id="KW-0489">Methyltransferase</keyword>
<evidence type="ECO:0000313" key="3">
    <source>
        <dbReference type="Proteomes" id="UP000256661"/>
    </source>
</evidence>
<feature type="domain" description="Methyltransferase type 11" evidence="1">
    <location>
        <begin position="82"/>
        <end position="175"/>
    </location>
</feature>
<dbReference type="Pfam" id="PF08241">
    <property type="entry name" value="Methyltransf_11"/>
    <property type="match status" value="1"/>
</dbReference>
<keyword evidence="3" id="KW-1185">Reference proteome</keyword>
<dbReference type="InterPro" id="IPR029063">
    <property type="entry name" value="SAM-dependent_MTases_sf"/>
</dbReference>
<accession>A0A3D9SPW9</accession>
<keyword evidence="2" id="KW-0808">Transferase</keyword>
<evidence type="ECO:0000313" key="2">
    <source>
        <dbReference type="EMBL" id="REE97979.1"/>
    </source>
</evidence>
<protein>
    <submittedName>
        <fullName evidence="2">Methyltransferase family protein</fullName>
    </submittedName>
</protein>